<gene>
    <name evidence="14" type="ORF">JOB18_045946</name>
</gene>
<evidence type="ECO:0000256" key="4">
    <source>
        <dbReference type="ARBA" id="ARBA00022723"/>
    </source>
</evidence>
<evidence type="ECO:0000256" key="10">
    <source>
        <dbReference type="ARBA" id="ARBA00023163"/>
    </source>
</evidence>
<dbReference type="PROSITE" id="PS00028">
    <property type="entry name" value="ZINC_FINGER_C2H2_1"/>
    <property type="match status" value="5"/>
</dbReference>
<dbReference type="FunFam" id="3.30.160.60:FF:002104">
    <property type="entry name" value="Si:ch211-266d19.4"/>
    <property type="match status" value="1"/>
</dbReference>
<dbReference type="Pfam" id="PF00096">
    <property type="entry name" value="zf-C2H2"/>
    <property type="match status" value="4"/>
</dbReference>
<evidence type="ECO:0000256" key="7">
    <source>
        <dbReference type="ARBA" id="ARBA00022833"/>
    </source>
</evidence>
<comment type="caution">
    <text evidence="14">The sequence shown here is derived from an EMBL/GenBank/DDBJ whole genome shotgun (WGS) entry which is preliminary data.</text>
</comment>
<organism evidence="14 15">
    <name type="scientific">Solea senegalensis</name>
    <name type="common">Senegalese sole</name>
    <dbReference type="NCBI Taxonomy" id="28829"/>
    <lineage>
        <taxon>Eukaryota</taxon>
        <taxon>Metazoa</taxon>
        <taxon>Chordata</taxon>
        <taxon>Craniata</taxon>
        <taxon>Vertebrata</taxon>
        <taxon>Euteleostomi</taxon>
        <taxon>Actinopterygii</taxon>
        <taxon>Neopterygii</taxon>
        <taxon>Teleostei</taxon>
        <taxon>Neoteleostei</taxon>
        <taxon>Acanthomorphata</taxon>
        <taxon>Carangaria</taxon>
        <taxon>Pleuronectiformes</taxon>
        <taxon>Pleuronectoidei</taxon>
        <taxon>Soleidae</taxon>
        <taxon>Solea</taxon>
    </lineage>
</organism>
<evidence type="ECO:0000259" key="13">
    <source>
        <dbReference type="PROSITE" id="PS50157"/>
    </source>
</evidence>
<comment type="subcellular location">
    <subcellularLocation>
        <location evidence="2">Nucleus</location>
    </subcellularLocation>
</comment>
<feature type="domain" description="C2H2-type" evidence="13">
    <location>
        <begin position="256"/>
        <end position="283"/>
    </location>
</feature>
<dbReference type="PROSITE" id="PS50157">
    <property type="entry name" value="ZINC_FINGER_C2H2_2"/>
    <property type="match status" value="5"/>
</dbReference>
<evidence type="ECO:0000256" key="6">
    <source>
        <dbReference type="ARBA" id="ARBA00022771"/>
    </source>
</evidence>
<feature type="domain" description="C2H2-type" evidence="13">
    <location>
        <begin position="172"/>
        <end position="199"/>
    </location>
</feature>
<evidence type="ECO:0000313" key="15">
    <source>
        <dbReference type="Proteomes" id="UP000693946"/>
    </source>
</evidence>
<keyword evidence="6 12" id="KW-0863">Zinc-finger</keyword>
<keyword evidence="5" id="KW-0677">Repeat</keyword>
<dbReference type="FunFam" id="3.30.160.60:FF:000100">
    <property type="entry name" value="Zinc finger 45-like"/>
    <property type="match status" value="1"/>
</dbReference>
<keyword evidence="9" id="KW-0238">DNA-binding</keyword>
<dbReference type="SMART" id="SM00355">
    <property type="entry name" value="ZnF_C2H2"/>
    <property type="match status" value="5"/>
</dbReference>
<accession>A0AAV6RWN6</accession>
<evidence type="ECO:0000256" key="11">
    <source>
        <dbReference type="ARBA" id="ARBA00023242"/>
    </source>
</evidence>
<dbReference type="PANTHER" id="PTHR23235">
    <property type="entry name" value="KRUEPPEL-LIKE TRANSCRIPTION FACTOR"/>
    <property type="match status" value="1"/>
</dbReference>
<keyword evidence="10" id="KW-0804">Transcription</keyword>
<evidence type="ECO:0000256" key="3">
    <source>
        <dbReference type="ARBA" id="ARBA00006991"/>
    </source>
</evidence>
<dbReference type="EMBL" id="JAGKHQ010000009">
    <property type="protein sequence ID" value="KAG7509499.1"/>
    <property type="molecule type" value="Genomic_DNA"/>
</dbReference>
<dbReference type="GO" id="GO:0000978">
    <property type="term" value="F:RNA polymerase II cis-regulatory region sequence-specific DNA binding"/>
    <property type="evidence" value="ECO:0007669"/>
    <property type="project" value="TreeGrafter"/>
</dbReference>
<dbReference type="FunFam" id="3.30.160.60:FF:000966">
    <property type="entry name" value="ZFP90 zinc finger protein"/>
    <property type="match status" value="1"/>
</dbReference>
<proteinExistence type="inferred from homology"/>
<dbReference type="Proteomes" id="UP000693946">
    <property type="component" value="Linkage Group LG17"/>
</dbReference>
<dbReference type="PANTHER" id="PTHR23235:SF120">
    <property type="entry name" value="KRUPPEL-LIKE FACTOR 15"/>
    <property type="match status" value="1"/>
</dbReference>
<keyword evidence="4" id="KW-0479">Metal-binding</keyword>
<feature type="domain" description="C2H2-type" evidence="13">
    <location>
        <begin position="284"/>
        <end position="311"/>
    </location>
</feature>
<dbReference type="AlphaFoldDB" id="A0AAV6RWN6"/>
<dbReference type="InterPro" id="IPR013087">
    <property type="entry name" value="Znf_C2H2_type"/>
</dbReference>
<evidence type="ECO:0000256" key="5">
    <source>
        <dbReference type="ARBA" id="ARBA00022737"/>
    </source>
</evidence>
<name>A0AAV6RWN6_SOLSE</name>
<dbReference type="FunFam" id="3.30.160.60:FF:000624">
    <property type="entry name" value="zinc finger protein 697"/>
    <property type="match status" value="1"/>
</dbReference>
<comment type="similarity">
    <text evidence="3">Belongs to the krueppel C2H2-type zinc-finger protein family.</text>
</comment>
<keyword evidence="15" id="KW-1185">Reference proteome</keyword>
<evidence type="ECO:0000256" key="8">
    <source>
        <dbReference type="ARBA" id="ARBA00023015"/>
    </source>
</evidence>
<evidence type="ECO:0000256" key="1">
    <source>
        <dbReference type="ARBA" id="ARBA00003767"/>
    </source>
</evidence>
<reference evidence="14 15" key="1">
    <citation type="journal article" date="2021" name="Sci. Rep.">
        <title>Chromosome anchoring in Senegalese sole (Solea senegalensis) reveals sex-associated markers and genome rearrangements in flatfish.</title>
        <authorList>
            <person name="Guerrero-Cozar I."/>
            <person name="Gomez-Garrido J."/>
            <person name="Berbel C."/>
            <person name="Martinez-Blanch J.F."/>
            <person name="Alioto T."/>
            <person name="Claros M.G."/>
            <person name="Gagnaire P.A."/>
            <person name="Manchado M."/>
        </authorList>
    </citation>
    <scope>NUCLEOTIDE SEQUENCE [LARGE SCALE GENOMIC DNA]</scope>
    <source>
        <strain evidence="14">Sse05_10M</strain>
    </source>
</reference>
<dbReference type="GO" id="GO:0005634">
    <property type="term" value="C:nucleus"/>
    <property type="evidence" value="ECO:0007669"/>
    <property type="project" value="UniProtKB-SubCell"/>
</dbReference>
<evidence type="ECO:0000256" key="2">
    <source>
        <dbReference type="ARBA" id="ARBA00004123"/>
    </source>
</evidence>
<dbReference type="FunFam" id="3.30.160.60:FF:000478">
    <property type="entry name" value="Zinc finger protein 133"/>
    <property type="match status" value="1"/>
</dbReference>
<protein>
    <submittedName>
        <fullName evidence="14">Zinc finger protein 664-like</fullName>
    </submittedName>
</protein>
<keyword evidence="11" id="KW-0539">Nucleus</keyword>
<dbReference type="GO" id="GO:0000981">
    <property type="term" value="F:DNA-binding transcription factor activity, RNA polymerase II-specific"/>
    <property type="evidence" value="ECO:0007669"/>
    <property type="project" value="TreeGrafter"/>
</dbReference>
<feature type="domain" description="C2H2-type" evidence="13">
    <location>
        <begin position="200"/>
        <end position="227"/>
    </location>
</feature>
<keyword evidence="7" id="KW-0862">Zinc</keyword>
<comment type="function">
    <text evidence="1">May be involved in transcriptional regulation.</text>
</comment>
<keyword evidence="8" id="KW-0805">Transcription regulation</keyword>
<evidence type="ECO:0000313" key="14">
    <source>
        <dbReference type="EMBL" id="KAG7509499.1"/>
    </source>
</evidence>
<feature type="domain" description="C2H2-type" evidence="13">
    <location>
        <begin position="228"/>
        <end position="255"/>
    </location>
</feature>
<evidence type="ECO:0000256" key="9">
    <source>
        <dbReference type="ARBA" id="ARBA00023125"/>
    </source>
</evidence>
<sequence>MSRVNEAAMSALRHLRELISERLTAAAEEIFRAFEKTVVEYEEEVARQRRLLEVAWKPAVKLQRIGLQQQHVCKEEVQLLAEQQLCHQDRNSRLDQGEPELQQLREEQEETCSSQEQLVLKQEADTFMLPPDDESDRMEADGDHHQLAVIAESHDQTWQDVSPQKSRAKERNLCDTCGKSFVFMSQLKVHLRSHTHEKPFSCETCGKDFVSRGNLKTHQRKHTGEKPFCCGTCGKRCYASNDLKKHVRTHTGEKPYSCSICGKRFNTSANLNAHMRTHSGKRPFTCNVCMKCFGRKGALMYHMRSHLLISPEPGEKDQLDAQI</sequence>
<evidence type="ECO:0000256" key="12">
    <source>
        <dbReference type="PROSITE-ProRule" id="PRU00042"/>
    </source>
</evidence>
<dbReference type="GO" id="GO:0008270">
    <property type="term" value="F:zinc ion binding"/>
    <property type="evidence" value="ECO:0007669"/>
    <property type="project" value="UniProtKB-KW"/>
</dbReference>